<evidence type="ECO:0000256" key="5">
    <source>
        <dbReference type="ARBA" id="ARBA00022692"/>
    </source>
</evidence>
<dbReference type="InterPro" id="IPR050297">
    <property type="entry name" value="LipidA_mod_glycosyltrf_83"/>
</dbReference>
<reference evidence="10 11" key="1">
    <citation type="submission" date="2019-10" db="EMBL/GenBank/DDBJ databases">
        <title>Pseudomonas dajingensis sp. nov., isolated from the profound head ulcers of farmed Murray cod (Maccullochella peelii peelii).</title>
        <authorList>
            <person name="Liu Y."/>
        </authorList>
    </citation>
    <scope>NUCLEOTIDE SEQUENCE [LARGE SCALE GENOMIC DNA]</scope>
    <source>
        <strain evidence="10 11">MC042</strain>
    </source>
</reference>
<comment type="caution">
    <text evidence="10">The sequence shown here is derived from an EMBL/GenBank/DDBJ whole genome shotgun (WGS) entry which is preliminary data.</text>
</comment>
<dbReference type="GO" id="GO:0009103">
    <property type="term" value="P:lipopolysaccharide biosynthetic process"/>
    <property type="evidence" value="ECO:0007669"/>
    <property type="project" value="UniProtKB-ARBA"/>
</dbReference>
<dbReference type="GO" id="GO:0010041">
    <property type="term" value="P:response to iron(III) ion"/>
    <property type="evidence" value="ECO:0007669"/>
    <property type="project" value="TreeGrafter"/>
</dbReference>
<evidence type="ECO:0000256" key="6">
    <source>
        <dbReference type="ARBA" id="ARBA00022989"/>
    </source>
</evidence>
<dbReference type="GO" id="GO:0005886">
    <property type="term" value="C:plasma membrane"/>
    <property type="evidence" value="ECO:0007669"/>
    <property type="project" value="UniProtKB-SubCell"/>
</dbReference>
<dbReference type="PANTHER" id="PTHR33908:SF3">
    <property type="entry name" value="UNDECAPRENYL PHOSPHATE-ALPHA-4-AMINO-4-DEOXY-L-ARABINOSE ARABINOSYL TRANSFERASE"/>
    <property type="match status" value="1"/>
</dbReference>
<keyword evidence="6 8" id="KW-1133">Transmembrane helix</keyword>
<feature type="transmembrane region" description="Helical" evidence="8">
    <location>
        <begin position="389"/>
        <end position="407"/>
    </location>
</feature>
<sequence length="430" mass="48669">MGLQYKPGILNYTTRFVDFADYMLQHGMTLFPIADDLQPYPDYTIANTFLIYLSSLPFGRLSILSMGLPYCISAALILVFIYKLGTLHDKQWGLYGVLFALLTWGFLDAVNSLALDVYPALFSVACFYLAYSGQLKHQPWRLALVFVGLALGFMFRGPIGLIGPAIVVGGYYLLSRQWRMLLLFGLVSGLLLIVGVALLAFAAHVQGGPAFMHEVLMMQGLERVASDHKPRYYFYFTGGLITYGVTVFFALNVIFRKYKTFFGAQRQADSELLLYLALWFVALILFFTIPNSKKARYIVSITPAIALLAAYIFVDKNDMFARARNWLLGFCLKLPAIGAGLAVAVWVYNFYGAKPLQPNYLGVFASFVVLTVVRYFIDRNYYVHPHRQLIVLAYGVAAFLALDAFFFNPITFHQELAIEPTPKFLPYWFW</sequence>
<accession>A0A7X1U586</accession>
<evidence type="ECO:0000259" key="9">
    <source>
        <dbReference type="Pfam" id="PF13231"/>
    </source>
</evidence>
<name>A0A7X1U586_9PSED</name>
<feature type="domain" description="Glycosyltransferase RgtA/B/C/D-like" evidence="9">
    <location>
        <begin position="49"/>
        <end position="202"/>
    </location>
</feature>
<evidence type="ECO:0000256" key="3">
    <source>
        <dbReference type="ARBA" id="ARBA00022676"/>
    </source>
</evidence>
<feature type="transmembrane region" description="Helical" evidence="8">
    <location>
        <begin position="326"/>
        <end position="348"/>
    </location>
</feature>
<keyword evidence="3" id="KW-0328">Glycosyltransferase</keyword>
<feature type="transmembrane region" description="Helical" evidence="8">
    <location>
        <begin position="91"/>
        <end position="107"/>
    </location>
</feature>
<dbReference type="InterPro" id="IPR038731">
    <property type="entry name" value="RgtA/B/C-like"/>
</dbReference>
<evidence type="ECO:0000256" key="7">
    <source>
        <dbReference type="ARBA" id="ARBA00023136"/>
    </source>
</evidence>
<feature type="transmembrane region" description="Helical" evidence="8">
    <location>
        <begin position="232"/>
        <end position="251"/>
    </location>
</feature>
<feature type="transmembrane region" description="Helical" evidence="8">
    <location>
        <begin position="272"/>
        <end position="289"/>
    </location>
</feature>
<keyword evidence="5 8" id="KW-0812">Transmembrane</keyword>
<organism evidence="10 11">
    <name type="scientific">Pseudomonas piscis</name>
    <dbReference type="NCBI Taxonomy" id="2614538"/>
    <lineage>
        <taxon>Bacteria</taxon>
        <taxon>Pseudomonadati</taxon>
        <taxon>Pseudomonadota</taxon>
        <taxon>Gammaproteobacteria</taxon>
        <taxon>Pseudomonadales</taxon>
        <taxon>Pseudomonadaceae</taxon>
        <taxon>Pseudomonas</taxon>
    </lineage>
</organism>
<feature type="transmembrane region" description="Helical" evidence="8">
    <location>
        <begin position="360"/>
        <end position="377"/>
    </location>
</feature>
<evidence type="ECO:0000256" key="2">
    <source>
        <dbReference type="ARBA" id="ARBA00022475"/>
    </source>
</evidence>
<feature type="transmembrane region" description="Helical" evidence="8">
    <location>
        <begin position="143"/>
        <end position="174"/>
    </location>
</feature>
<evidence type="ECO:0000256" key="1">
    <source>
        <dbReference type="ARBA" id="ARBA00004651"/>
    </source>
</evidence>
<protein>
    <recommendedName>
        <fullName evidence="9">Glycosyltransferase RgtA/B/C/D-like domain-containing protein</fullName>
    </recommendedName>
</protein>
<comment type="subcellular location">
    <subcellularLocation>
        <location evidence="1">Cell membrane</location>
        <topology evidence="1">Multi-pass membrane protein</topology>
    </subcellularLocation>
</comment>
<feature type="transmembrane region" description="Helical" evidence="8">
    <location>
        <begin position="181"/>
        <end position="203"/>
    </location>
</feature>
<proteinExistence type="predicted"/>
<evidence type="ECO:0000256" key="4">
    <source>
        <dbReference type="ARBA" id="ARBA00022679"/>
    </source>
</evidence>
<feature type="transmembrane region" description="Helical" evidence="8">
    <location>
        <begin position="61"/>
        <end position="85"/>
    </location>
</feature>
<evidence type="ECO:0000313" key="11">
    <source>
        <dbReference type="Proteomes" id="UP000486534"/>
    </source>
</evidence>
<keyword evidence="7 8" id="KW-0472">Membrane</keyword>
<dbReference type="Proteomes" id="UP000486534">
    <property type="component" value="Unassembled WGS sequence"/>
</dbReference>
<keyword evidence="2" id="KW-1003">Cell membrane</keyword>
<dbReference type="Pfam" id="PF13231">
    <property type="entry name" value="PMT_2"/>
    <property type="match status" value="1"/>
</dbReference>
<feature type="transmembrane region" description="Helical" evidence="8">
    <location>
        <begin position="295"/>
        <end position="314"/>
    </location>
</feature>
<evidence type="ECO:0000313" key="10">
    <source>
        <dbReference type="EMBL" id="MQA54661.1"/>
    </source>
</evidence>
<gene>
    <name evidence="10" type="ORF">GDH07_15195</name>
</gene>
<dbReference type="PANTHER" id="PTHR33908">
    <property type="entry name" value="MANNOSYLTRANSFERASE YKCB-RELATED"/>
    <property type="match status" value="1"/>
</dbReference>
<evidence type="ECO:0000256" key="8">
    <source>
        <dbReference type="SAM" id="Phobius"/>
    </source>
</evidence>
<dbReference type="GO" id="GO:0016763">
    <property type="term" value="F:pentosyltransferase activity"/>
    <property type="evidence" value="ECO:0007669"/>
    <property type="project" value="TreeGrafter"/>
</dbReference>
<keyword evidence="4" id="KW-0808">Transferase</keyword>
<dbReference type="EMBL" id="WHUV01000002">
    <property type="protein sequence ID" value="MQA54661.1"/>
    <property type="molecule type" value="Genomic_DNA"/>
</dbReference>
<dbReference type="AlphaFoldDB" id="A0A7X1U586"/>